<dbReference type="SUPFAM" id="SSF52058">
    <property type="entry name" value="L domain-like"/>
    <property type="match status" value="1"/>
</dbReference>
<organism evidence="10 11">
    <name type="scientific">Coptis chinensis</name>
    <dbReference type="NCBI Taxonomy" id="261450"/>
    <lineage>
        <taxon>Eukaryota</taxon>
        <taxon>Viridiplantae</taxon>
        <taxon>Streptophyta</taxon>
        <taxon>Embryophyta</taxon>
        <taxon>Tracheophyta</taxon>
        <taxon>Spermatophyta</taxon>
        <taxon>Magnoliopsida</taxon>
        <taxon>Ranunculales</taxon>
        <taxon>Ranunculaceae</taxon>
        <taxon>Coptidoideae</taxon>
        <taxon>Coptis</taxon>
    </lineage>
</organism>
<dbReference type="GO" id="GO:0016020">
    <property type="term" value="C:membrane"/>
    <property type="evidence" value="ECO:0007669"/>
    <property type="project" value="UniProtKB-SubCell"/>
</dbReference>
<reference evidence="10 11" key="1">
    <citation type="submission" date="2020-10" db="EMBL/GenBank/DDBJ databases">
        <title>The Coptis chinensis genome and diversification of protoberbering-type alkaloids.</title>
        <authorList>
            <person name="Wang B."/>
            <person name="Shu S."/>
            <person name="Song C."/>
            <person name="Liu Y."/>
        </authorList>
    </citation>
    <scope>NUCLEOTIDE SEQUENCE [LARGE SCALE GENOMIC DNA]</scope>
    <source>
        <strain evidence="10">HL-2020</strain>
        <tissue evidence="10">Leaf</tissue>
    </source>
</reference>
<dbReference type="OrthoDB" id="1939111at2759"/>
<evidence type="ECO:0000256" key="8">
    <source>
        <dbReference type="ARBA" id="ARBA00023170"/>
    </source>
</evidence>
<evidence type="ECO:0000256" key="3">
    <source>
        <dbReference type="ARBA" id="ARBA00022692"/>
    </source>
</evidence>
<dbReference type="PANTHER" id="PTHR27000:SF631">
    <property type="entry name" value="RECEPTOR-LIKE PROTEIN KINASE HAIKU2"/>
    <property type="match status" value="1"/>
</dbReference>
<dbReference type="FunFam" id="3.80.10.10:FF:000041">
    <property type="entry name" value="LRR receptor-like serine/threonine-protein kinase ERECTA"/>
    <property type="match status" value="1"/>
</dbReference>
<dbReference type="InterPro" id="IPR032675">
    <property type="entry name" value="LRR_dom_sf"/>
</dbReference>
<evidence type="ECO:0000256" key="4">
    <source>
        <dbReference type="ARBA" id="ARBA00022729"/>
    </source>
</evidence>
<keyword evidence="5" id="KW-0677">Repeat</keyword>
<keyword evidence="7" id="KW-0472">Membrane</keyword>
<keyword evidence="8" id="KW-0675">Receptor</keyword>
<proteinExistence type="predicted"/>
<keyword evidence="2" id="KW-0433">Leucine-rich repeat</keyword>
<dbReference type="Proteomes" id="UP000631114">
    <property type="component" value="Unassembled WGS sequence"/>
</dbReference>
<keyword evidence="9" id="KW-0325">Glycoprotein</keyword>
<sequence>MNNLELLGNHLTGEIPEDIVTLMKLWQLQLYDNNLYGKFPVGFGNLYELMYFDASNNNPEGDLIELKSFKKIDSLQLFENKFSVIFQKNLVISRI</sequence>
<dbReference type="PANTHER" id="PTHR27000">
    <property type="entry name" value="LEUCINE-RICH REPEAT RECEPTOR-LIKE PROTEIN KINASE FAMILY PROTEIN-RELATED"/>
    <property type="match status" value="1"/>
</dbReference>
<keyword evidence="4" id="KW-0732">Signal</keyword>
<evidence type="ECO:0000313" key="11">
    <source>
        <dbReference type="Proteomes" id="UP000631114"/>
    </source>
</evidence>
<evidence type="ECO:0000256" key="2">
    <source>
        <dbReference type="ARBA" id="ARBA00022614"/>
    </source>
</evidence>
<dbReference type="EMBL" id="JADFTS010000009">
    <property type="protein sequence ID" value="KAF9587509.1"/>
    <property type="molecule type" value="Genomic_DNA"/>
</dbReference>
<comment type="caution">
    <text evidence="10">The sequence shown here is derived from an EMBL/GenBank/DDBJ whole genome shotgun (WGS) entry which is preliminary data.</text>
</comment>
<evidence type="ECO:0000256" key="1">
    <source>
        <dbReference type="ARBA" id="ARBA00004167"/>
    </source>
</evidence>
<name>A0A835GV17_9MAGN</name>
<keyword evidence="11" id="KW-1185">Reference proteome</keyword>
<evidence type="ECO:0000256" key="7">
    <source>
        <dbReference type="ARBA" id="ARBA00023136"/>
    </source>
</evidence>
<dbReference type="Pfam" id="PF00560">
    <property type="entry name" value="LRR_1"/>
    <property type="match status" value="1"/>
</dbReference>
<keyword evidence="3" id="KW-0812">Transmembrane</keyword>
<dbReference type="AlphaFoldDB" id="A0A835GV17"/>
<dbReference type="InterPro" id="IPR001611">
    <property type="entry name" value="Leu-rich_rpt"/>
</dbReference>
<gene>
    <name evidence="10" type="ORF">IFM89_003527</name>
</gene>
<accession>A0A835GV17</accession>
<evidence type="ECO:0000313" key="10">
    <source>
        <dbReference type="EMBL" id="KAF9587509.1"/>
    </source>
</evidence>
<comment type="subcellular location">
    <subcellularLocation>
        <location evidence="1">Membrane</location>
        <topology evidence="1">Single-pass membrane protein</topology>
    </subcellularLocation>
</comment>
<keyword evidence="6" id="KW-1133">Transmembrane helix</keyword>
<evidence type="ECO:0000256" key="6">
    <source>
        <dbReference type="ARBA" id="ARBA00022989"/>
    </source>
</evidence>
<protein>
    <submittedName>
        <fullName evidence="10">Uncharacterized protein</fullName>
    </submittedName>
</protein>
<evidence type="ECO:0000256" key="5">
    <source>
        <dbReference type="ARBA" id="ARBA00022737"/>
    </source>
</evidence>
<evidence type="ECO:0000256" key="9">
    <source>
        <dbReference type="ARBA" id="ARBA00023180"/>
    </source>
</evidence>
<dbReference type="Gene3D" id="3.80.10.10">
    <property type="entry name" value="Ribonuclease Inhibitor"/>
    <property type="match status" value="1"/>
</dbReference>